<proteinExistence type="predicted"/>
<dbReference type="Proteomes" id="UP000028602">
    <property type="component" value="Unassembled WGS sequence"/>
</dbReference>
<organism evidence="1 2">
    <name type="scientific">Tatumella ptyseos ATCC 33301</name>
    <dbReference type="NCBI Taxonomy" id="1005995"/>
    <lineage>
        <taxon>Bacteria</taxon>
        <taxon>Pseudomonadati</taxon>
        <taxon>Pseudomonadota</taxon>
        <taxon>Gammaproteobacteria</taxon>
        <taxon>Enterobacterales</taxon>
        <taxon>Erwiniaceae</taxon>
        <taxon>Tatumella</taxon>
    </lineage>
</organism>
<protein>
    <submittedName>
        <fullName evidence="1">Uncharacterized protein</fullName>
    </submittedName>
</protein>
<evidence type="ECO:0000313" key="1">
    <source>
        <dbReference type="EMBL" id="KFD19508.1"/>
    </source>
</evidence>
<reference evidence="1 2" key="1">
    <citation type="submission" date="2014-05" db="EMBL/GenBank/DDBJ databases">
        <title>ATOL: Assembling a taxonomically balanced genome-scale reconstruction of the evolutionary history of the Enterobacteriaceae.</title>
        <authorList>
            <person name="Plunkett G.III."/>
            <person name="Neeno-Eckwall E.C."/>
            <person name="Glasner J.D."/>
            <person name="Perna N.T."/>
        </authorList>
    </citation>
    <scope>NUCLEOTIDE SEQUENCE [LARGE SCALE GENOMIC DNA]</scope>
    <source>
        <strain evidence="1 2">ATCC 33301</strain>
    </source>
</reference>
<evidence type="ECO:0000313" key="2">
    <source>
        <dbReference type="Proteomes" id="UP000028602"/>
    </source>
</evidence>
<dbReference type="EMBL" id="JMPR01000031">
    <property type="protein sequence ID" value="KFD19508.1"/>
    <property type="molecule type" value="Genomic_DNA"/>
</dbReference>
<dbReference type="AlphaFoldDB" id="A0A085JGB2"/>
<comment type="caution">
    <text evidence="1">The sequence shown here is derived from an EMBL/GenBank/DDBJ whole genome shotgun (WGS) entry which is preliminary data.</text>
</comment>
<gene>
    <name evidence="1" type="ORF">GTPT_1847</name>
</gene>
<keyword evidence="2" id="KW-1185">Reference proteome</keyword>
<accession>A0A085JGB2</accession>
<sequence>MTWQQNPFTPACDTAGSFGDFIYQYYPVTVKSGPEMARQESAK</sequence>
<name>A0A085JGB2_9GAMM</name>